<dbReference type="Pfam" id="PF01734">
    <property type="entry name" value="Patatin"/>
    <property type="match status" value="1"/>
</dbReference>
<reference evidence="4" key="1">
    <citation type="submission" date="2023-01" db="EMBL/GenBank/DDBJ databases">
        <title>The growth and conidiation of Purpureocillium lavendulum are regulated by nitrogen source and histone H3K14 acetylation.</title>
        <authorList>
            <person name="Tang P."/>
            <person name="Han J."/>
            <person name="Zhang C."/>
            <person name="Tang P."/>
            <person name="Qi F."/>
            <person name="Zhang K."/>
            <person name="Liang L."/>
        </authorList>
    </citation>
    <scope>NUCLEOTIDE SEQUENCE</scope>
    <source>
        <strain evidence="4">YMF1.00683</strain>
    </source>
</reference>
<name>A0AB34FWK4_9HYPO</name>
<evidence type="ECO:0000313" key="4">
    <source>
        <dbReference type="EMBL" id="KAJ6443016.1"/>
    </source>
</evidence>
<organism evidence="4 5">
    <name type="scientific">Purpureocillium lavendulum</name>
    <dbReference type="NCBI Taxonomy" id="1247861"/>
    <lineage>
        <taxon>Eukaryota</taxon>
        <taxon>Fungi</taxon>
        <taxon>Dikarya</taxon>
        <taxon>Ascomycota</taxon>
        <taxon>Pezizomycotina</taxon>
        <taxon>Sordariomycetes</taxon>
        <taxon>Hypocreomycetidae</taxon>
        <taxon>Hypocreales</taxon>
        <taxon>Ophiocordycipitaceae</taxon>
        <taxon>Purpureocillium</taxon>
    </lineage>
</organism>
<evidence type="ECO:0000313" key="5">
    <source>
        <dbReference type="Proteomes" id="UP001163105"/>
    </source>
</evidence>
<dbReference type="GO" id="GO:0043531">
    <property type="term" value="F:ADP binding"/>
    <property type="evidence" value="ECO:0007669"/>
    <property type="project" value="InterPro"/>
</dbReference>
<feature type="short sequence motif" description="GXSXG" evidence="2">
    <location>
        <begin position="53"/>
        <end position="57"/>
    </location>
</feature>
<comment type="caution">
    <text evidence="4">The sequence shown here is derived from an EMBL/GenBank/DDBJ whole genome shotgun (WGS) entry which is preliminary data.</text>
</comment>
<dbReference type="InterPro" id="IPR053137">
    <property type="entry name" value="NLR-like"/>
</dbReference>
<dbReference type="CDD" id="cd07216">
    <property type="entry name" value="Pat17_PNPLA8_PNPLA9_like3"/>
    <property type="match status" value="1"/>
</dbReference>
<dbReference type="InterPro" id="IPR019734">
    <property type="entry name" value="TPR_rpt"/>
</dbReference>
<dbReference type="PROSITE" id="PS51635">
    <property type="entry name" value="PNPLA"/>
    <property type="match status" value="1"/>
</dbReference>
<dbReference type="Gene3D" id="1.25.40.10">
    <property type="entry name" value="Tetratricopeptide repeat domain"/>
    <property type="match status" value="2"/>
</dbReference>
<feature type="active site" description="Proton acceptor" evidence="2">
    <location>
        <position position="197"/>
    </location>
</feature>
<dbReference type="InterPro" id="IPR027417">
    <property type="entry name" value="P-loop_NTPase"/>
</dbReference>
<dbReference type="GO" id="GO:0016042">
    <property type="term" value="P:lipid catabolic process"/>
    <property type="evidence" value="ECO:0007669"/>
    <property type="project" value="UniProtKB-UniRule"/>
</dbReference>
<accession>A0AB34FWK4</accession>
<feature type="domain" description="PNPLA" evidence="3">
    <location>
        <begin position="9"/>
        <end position="210"/>
    </location>
</feature>
<dbReference type="PRINTS" id="PR00381">
    <property type="entry name" value="KINESINLIGHT"/>
</dbReference>
<dbReference type="InterPro" id="IPR011990">
    <property type="entry name" value="TPR-like_helical_dom_sf"/>
</dbReference>
<dbReference type="NCBIfam" id="NF040586">
    <property type="entry name" value="FxSxx_TPR"/>
    <property type="match status" value="1"/>
</dbReference>
<keyword evidence="1 2" id="KW-0443">Lipid metabolism</keyword>
<keyword evidence="5" id="KW-1185">Reference proteome</keyword>
<sequence length="1100" mass="123274">MDNAPLCLLALDGGGIRGLSELVVLEEIMNRIRIDLREDKDPIPARFFDLIGGTSTGGLIALLLGRLRMSVPQARKEYVRIAEEVFSIPSAKNFRFLKKHAFDGRKLERAVKGLLETNGGDESMLEHEGLCKVFVCAVPQSDVRARAGPRLFRTYPVRENASFNCKIWEACRATSAAPTYFEPIQIGDDGEKETFVDGGLGYNNPVEQVLEEARRIFPGRKVACVVSIGTGTTRIIEFPDSPKRNAYKVIKALKKMATESETTAEKMNRRFAATKGIYFRFNVDRGLEGVGLEEWEYLSAVRTHTTEYLRQDAISGQISAVVEAILAAKDVSQGHSTAVIRLRNSTAGDEQSSQGVPEWRREGRSLSTFHYTTDHLALHIVGQVARGHWIVPFDRNPDFVGRSGELDVILSKIPPRARRDMCQGTVLEGLGGIGKTQIALEAAYRVRDAHPECSVFWVPAVDAAAFENAYRQIGQKLDVPGMKDDNANVKELVKDALSRSGDDWLLVIDSVDDTALFGETPLWDYLPSNHNGSILFTTRTHDVASELDIRPRDVVRVSEMSRPETIKLMRNYLDPEQMSDDACLKELLDLLADLPLAVKQASAYMGRQGMTTTQYLQYCRSSDTDLLSLLSEGFEDRGRYKNAASTRNPVATTWFISFSQLSELGSRLLKYMSLLAREDIPRSILPLGHTELEMDEAIGELRGCAFITQRASEESYDLHRLVRLATRNWLGQKEKLEDSARLALQRLHDIFPKPEHDNKEMWVRYLPHAMEVLTWHDSLAKDMVESTVLARAAKGNYMLGRIESAKELYEKLLNLRTRFFGEKNVDTLASMGNLATAHRGLGQYKMAEDMFRRTLELSQETLGGRHRVTLHAMNGLGIVLVRLGRYKESEEMHREALRLQREVLGNKDPETLESMDNLGVTLTRLGGDHMGEAEELHRQALELRREVLGLTNPQTLSSLSNHATALLNVGRNLQAEARARVALDMRRKVLGDAHPATLETMNNLAVLHHRRGRYKEAEAGHRETLALLQEKQGHSHPSTIMSMNNLGAALAGLGKYEEAEAMHREALALRREVFGDDHPHTIETSKNLALIRQWKEASGG</sequence>
<dbReference type="GO" id="GO:0016787">
    <property type="term" value="F:hydrolase activity"/>
    <property type="evidence" value="ECO:0007669"/>
    <property type="project" value="UniProtKB-UniRule"/>
</dbReference>
<proteinExistence type="predicted"/>
<keyword evidence="2" id="KW-0442">Lipid degradation</keyword>
<protein>
    <submittedName>
        <fullName evidence="4">COM1 regulatory protein</fullName>
    </submittedName>
</protein>
<dbReference type="SUPFAM" id="SSF52540">
    <property type="entry name" value="P-loop containing nucleoside triphosphate hydrolases"/>
    <property type="match status" value="1"/>
</dbReference>
<dbReference type="InterPro" id="IPR002182">
    <property type="entry name" value="NB-ARC"/>
</dbReference>
<dbReference type="AlphaFoldDB" id="A0AB34FWK4"/>
<dbReference type="InterPro" id="IPR002641">
    <property type="entry name" value="PNPLA_dom"/>
</dbReference>
<feature type="active site" description="Nucleophile" evidence="2">
    <location>
        <position position="55"/>
    </location>
</feature>
<dbReference type="Pfam" id="PF00931">
    <property type="entry name" value="NB-ARC"/>
    <property type="match status" value="1"/>
</dbReference>
<dbReference type="PANTHER" id="PTHR46082">
    <property type="entry name" value="ATP/GTP-BINDING PROTEIN-RELATED"/>
    <property type="match status" value="1"/>
</dbReference>
<dbReference type="SMART" id="SM00028">
    <property type="entry name" value="TPR"/>
    <property type="match status" value="5"/>
</dbReference>
<dbReference type="Proteomes" id="UP001163105">
    <property type="component" value="Unassembled WGS sequence"/>
</dbReference>
<dbReference type="Pfam" id="PF13424">
    <property type="entry name" value="TPR_12"/>
    <property type="match status" value="3"/>
</dbReference>
<evidence type="ECO:0000256" key="1">
    <source>
        <dbReference type="ARBA" id="ARBA00023098"/>
    </source>
</evidence>
<feature type="short sequence motif" description="DGA/G" evidence="2">
    <location>
        <begin position="197"/>
        <end position="199"/>
    </location>
</feature>
<gene>
    <name evidence="4" type="ORF">O9K51_04195</name>
</gene>
<dbReference type="InterPro" id="IPR016035">
    <property type="entry name" value="Acyl_Trfase/lysoPLipase"/>
</dbReference>
<dbReference type="GO" id="GO:0046486">
    <property type="term" value="P:glycerolipid metabolic process"/>
    <property type="evidence" value="ECO:0007669"/>
    <property type="project" value="UniProtKB-ARBA"/>
</dbReference>
<evidence type="ECO:0000256" key="2">
    <source>
        <dbReference type="PROSITE-ProRule" id="PRU01161"/>
    </source>
</evidence>
<keyword evidence="2" id="KW-0378">Hydrolase</keyword>
<dbReference type="Gene3D" id="3.40.1090.10">
    <property type="entry name" value="Cytosolic phospholipase A2 catalytic domain"/>
    <property type="match status" value="1"/>
</dbReference>
<feature type="short sequence motif" description="GXGXXG" evidence="2">
    <location>
        <begin position="13"/>
        <end position="18"/>
    </location>
</feature>
<dbReference type="SUPFAM" id="SSF52151">
    <property type="entry name" value="FabD/lysophospholipase-like"/>
    <property type="match status" value="1"/>
</dbReference>
<dbReference type="EMBL" id="JAQHRD010000003">
    <property type="protein sequence ID" value="KAJ6443016.1"/>
    <property type="molecule type" value="Genomic_DNA"/>
</dbReference>
<dbReference type="SUPFAM" id="SSF48452">
    <property type="entry name" value="TPR-like"/>
    <property type="match status" value="2"/>
</dbReference>
<evidence type="ECO:0000259" key="3">
    <source>
        <dbReference type="PROSITE" id="PS51635"/>
    </source>
</evidence>
<dbReference type="PANTHER" id="PTHR46082:SF6">
    <property type="entry name" value="AAA+ ATPASE DOMAIN-CONTAINING PROTEIN-RELATED"/>
    <property type="match status" value="1"/>
</dbReference>
<dbReference type="Pfam" id="PF13374">
    <property type="entry name" value="TPR_10"/>
    <property type="match status" value="1"/>
</dbReference>
<dbReference type="Gene3D" id="3.40.50.300">
    <property type="entry name" value="P-loop containing nucleotide triphosphate hydrolases"/>
    <property type="match status" value="1"/>
</dbReference>